<name>A0AA88VRT5_9ASTE</name>
<reference evidence="1" key="1">
    <citation type="submission" date="2022-12" db="EMBL/GenBank/DDBJ databases">
        <title>Draft genome assemblies for two species of Escallonia (Escalloniales).</title>
        <authorList>
            <person name="Chanderbali A."/>
            <person name="Dervinis C."/>
            <person name="Anghel I."/>
            <person name="Soltis D."/>
            <person name="Soltis P."/>
            <person name="Zapata F."/>
        </authorList>
    </citation>
    <scope>NUCLEOTIDE SEQUENCE</scope>
    <source>
        <strain evidence="1">UCBG64.0493</strain>
        <tissue evidence="1">Leaf</tissue>
    </source>
</reference>
<evidence type="ECO:0000313" key="2">
    <source>
        <dbReference type="Proteomes" id="UP001188597"/>
    </source>
</evidence>
<keyword evidence="2" id="KW-1185">Reference proteome</keyword>
<sequence>MSEEKDVSSRIHEFHLVVVELTKEGMPLPEPFVTGSLIEKLPESWSDYKSMMKHKRKDMTLEDVIVHIRIKEKNRSREKAVKAKEFTSKANLIEERHDRPHGNHNRQNNRFGQTNMRWVNSQNWSAVVITTILIQSSHFRSQAELDRSVRSVLFAWYRYVFHLFYVLLSPGL</sequence>
<comment type="caution">
    <text evidence="1">The sequence shown here is derived from an EMBL/GenBank/DDBJ whole genome shotgun (WGS) entry which is preliminary data.</text>
</comment>
<proteinExistence type="predicted"/>
<accession>A0AA88VRT5</accession>
<dbReference type="Pfam" id="PF14223">
    <property type="entry name" value="Retrotran_gag_2"/>
    <property type="match status" value="1"/>
</dbReference>
<protein>
    <submittedName>
        <fullName evidence="1">Uncharacterized protein</fullName>
    </submittedName>
</protein>
<dbReference type="EMBL" id="JAVXUP010001243">
    <property type="protein sequence ID" value="KAK3014156.1"/>
    <property type="molecule type" value="Genomic_DNA"/>
</dbReference>
<organism evidence="1 2">
    <name type="scientific">Escallonia herrerae</name>
    <dbReference type="NCBI Taxonomy" id="1293975"/>
    <lineage>
        <taxon>Eukaryota</taxon>
        <taxon>Viridiplantae</taxon>
        <taxon>Streptophyta</taxon>
        <taxon>Embryophyta</taxon>
        <taxon>Tracheophyta</taxon>
        <taxon>Spermatophyta</taxon>
        <taxon>Magnoliopsida</taxon>
        <taxon>eudicotyledons</taxon>
        <taxon>Gunneridae</taxon>
        <taxon>Pentapetalae</taxon>
        <taxon>asterids</taxon>
        <taxon>campanulids</taxon>
        <taxon>Escalloniales</taxon>
        <taxon>Escalloniaceae</taxon>
        <taxon>Escallonia</taxon>
    </lineage>
</organism>
<evidence type="ECO:0000313" key="1">
    <source>
        <dbReference type="EMBL" id="KAK3014156.1"/>
    </source>
</evidence>
<dbReference type="Proteomes" id="UP001188597">
    <property type="component" value="Unassembled WGS sequence"/>
</dbReference>
<gene>
    <name evidence="1" type="ORF">RJ639_008497</name>
</gene>
<dbReference type="AlphaFoldDB" id="A0AA88VRT5"/>